<dbReference type="GeneID" id="9947077"/>
<evidence type="ECO:0000256" key="1">
    <source>
        <dbReference type="SAM" id="MobiDB-lite"/>
    </source>
</evidence>
<dbReference type="KEGG" id="loa:LOAG_09638"/>
<dbReference type="CTD" id="9947077"/>
<protein>
    <submittedName>
        <fullName evidence="2">Uncharacterized protein</fullName>
    </submittedName>
</protein>
<organism evidence="2">
    <name type="scientific">Loa loa</name>
    <name type="common">Eye worm</name>
    <name type="synonym">Filaria loa</name>
    <dbReference type="NCBI Taxonomy" id="7209"/>
    <lineage>
        <taxon>Eukaryota</taxon>
        <taxon>Metazoa</taxon>
        <taxon>Ecdysozoa</taxon>
        <taxon>Nematoda</taxon>
        <taxon>Chromadorea</taxon>
        <taxon>Rhabditida</taxon>
        <taxon>Spirurina</taxon>
        <taxon>Spiruromorpha</taxon>
        <taxon>Filarioidea</taxon>
        <taxon>Onchocercidae</taxon>
        <taxon>Loa</taxon>
    </lineage>
</organism>
<proteinExistence type="predicted"/>
<gene>
    <name evidence="2" type="ORF">LOAG_09638</name>
</gene>
<name>A0A1S0TS26_LOALO</name>
<dbReference type="InParanoid" id="A0A1S0TS26"/>
<feature type="region of interest" description="Disordered" evidence="1">
    <location>
        <begin position="27"/>
        <end position="67"/>
    </location>
</feature>
<dbReference type="RefSeq" id="XP_003145213.1">
    <property type="nucleotide sequence ID" value="XM_003145165.1"/>
</dbReference>
<reference evidence="2" key="1">
    <citation type="submission" date="2012-04" db="EMBL/GenBank/DDBJ databases">
        <title>The Genome Sequence of Loa loa.</title>
        <authorList>
            <consortium name="The Broad Institute Genome Sequencing Platform"/>
            <consortium name="Broad Institute Genome Sequencing Center for Infectious Disease"/>
            <person name="Nutman T.B."/>
            <person name="Fink D.L."/>
            <person name="Russ C."/>
            <person name="Young S."/>
            <person name="Zeng Q."/>
            <person name="Gargeya S."/>
            <person name="Alvarado L."/>
            <person name="Berlin A."/>
            <person name="Chapman S.B."/>
            <person name="Chen Z."/>
            <person name="Freedman E."/>
            <person name="Gellesch M."/>
            <person name="Goldberg J."/>
            <person name="Griggs A."/>
            <person name="Gujja S."/>
            <person name="Heilman E.R."/>
            <person name="Heiman D."/>
            <person name="Howarth C."/>
            <person name="Mehta T."/>
            <person name="Neiman D."/>
            <person name="Pearson M."/>
            <person name="Roberts A."/>
            <person name="Saif S."/>
            <person name="Shea T."/>
            <person name="Shenoy N."/>
            <person name="Sisk P."/>
            <person name="Stolte C."/>
            <person name="Sykes S."/>
            <person name="White J."/>
            <person name="Yandava C."/>
            <person name="Haas B."/>
            <person name="Henn M.R."/>
            <person name="Nusbaum C."/>
            <person name="Birren B."/>
        </authorList>
    </citation>
    <scope>NUCLEOTIDE SEQUENCE [LARGE SCALE GENOMIC DNA]</scope>
</reference>
<dbReference type="AlphaFoldDB" id="A0A1S0TS26"/>
<sequence>MVRVRNMKCRAQLSPKLLVRQCSQNDNGSSNLVSRDQDIDNPYYQPANIKSDFKNQTNKQKGKDKKCVNDLRIRNDQSLGHNSQSQFSALSVNLLILSTLTSADVKLPIALWVCDQFASVTGGPFCYNEFM</sequence>
<dbReference type="EMBL" id="JH712182">
    <property type="protein sequence ID" value="EFO18857.1"/>
    <property type="molecule type" value="Genomic_DNA"/>
</dbReference>
<evidence type="ECO:0000313" key="2">
    <source>
        <dbReference type="EMBL" id="EFO18857.1"/>
    </source>
</evidence>
<accession>A0A1S0TS26</accession>